<dbReference type="InterPro" id="IPR027469">
    <property type="entry name" value="Cation_efflux_TMD_sf"/>
</dbReference>
<accession>A0A0M6WSF2</accession>
<evidence type="ECO:0000256" key="5">
    <source>
        <dbReference type="ARBA" id="ARBA00022989"/>
    </source>
</evidence>
<gene>
    <name evidence="11" type="primary">fieF</name>
    <name evidence="11" type="ORF">ERS852497_02135</name>
    <name evidence="10" type="ORF">T1815_23991</name>
</gene>
<comment type="subcellular location">
    <subcellularLocation>
        <location evidence="1">Membrane</location>
        <topology evidence="1">Multi-pass membrane protein</topology>
    </subcellularLocation>
</comment>
<dbReference type="Proteomes" id="UP000095602">
    <property type="component" value="Unassembled WGS sequence"/>
</dbReference>
<keyword evidence="3" id="KW-0813">Transport</keyword>
<feature type="transmembrane region" description="Helical" evidence="7">
    <location>
        <begin position="86"/>
        <end position="105"/>
    </location>
</feature>
<dbReference type="InterPro" id="IPR050291">
    <property type="entry name" value="CDF_Transporter"/>
</dbReference>
<dbReference type="Gene3D" id="3.30.70.1350">
    <property type="entry name" value="Cation efflux protein, cytoplasmic domain"/>
    <property type="match status" value="1"/>
</dbReference>
<reference evidence="12" key="1">
    <citation type="submission" date="2015-05" db="EMBL/GenBank/DDBJ databases">
        <authorList>
            <consortium name="Pathogen Informatics"/>
        </authorList>
    </citation>
    <scope>NUCLEOTIDE SEQUENCE [LARGE SCALE GENOMIC DNA]</scope>
    <source>
        <strain evidence="11 13">2789STDY5834884</strain>
        <strain evidence="12">T1-815</strain>
    </source>
</reference>
<evidence type="ECO:0000256" key="7">
    <source>
        <dbReference type="SAM" id="Phobius"/>
    </source>
</evidence>
<evidence type="ECO:0000256" key="6">
    <source>
        <dbReference type="ARBA" id="ARBA00023136"/>
    </source>
</evidence>
<dbReference type="PANTHER" id="PTHR43840">
    <property type="entry name" value="MITOCHONDRIAL METAL TRANSPORTER 1-RELATED"/>
    <property type="match status" value="1"/>
</dbReference>
<name>A0A0M6WSF2_9FIRM</name>
<dbReference type="GO" id="GO:0016020">
    <property type="term" value="C:membrane"/>
    <property type="evidence" value="ECO:0007669"/>
    <property type="project" value="UniProtKB-SubCell"/>
</dbReference>
<dbReference type="InterPro" id="IPR027470">
    <property type="entry name" value="Cation_efflux_CTD"/>
</dbReference>
<dbReference type="Proteomes" id="UP000049472">
    <property type="component" value="Unassembled WGS sequence"/>
</dbReference>
<evidence type="ECO:0000256" key="2">
    <source>
        <dbReference type="ARBA" id="ARBA00008114"/>
    </source>
</evidence>
<keyword evidence="6 7" id="KW-0472">Membrane</keyword>
<protein>
    <submittedName>
        <fullName evidence="10">Cation efflux system protein (Zinc/cadmium/cobalt)</fullName>
    </submittedName>
    <submittedName>
        <fullName evidence="11">Ferrous-iron efflux pump FieF</fullName>
    </submittedName>
</protein>
<evidence type="ECO:0000256" key="1">
    <source>
        <dbReference type="ARBA" id="ARBA00004141"/>
    </source>
</evidence>
<dbReference type="Pfam" id="PF01545">
    <property type="entry name" value="Cation_efflux"/>
    <property type="match status" value="1"/>
</dbReference>
<dbReference type="SUPFAM" id="SSF161111">
    <property type="entry name" value="Cation efflux protein transmembrane domain-like"/>
    <property type="match status" value="1"/>
</dbReference>
<comment type="similarity">
    <text evidence="2">Belongs to the cation diffusion facilitator (CDF) transporter (TC 2.A.4) family.</text>
</comment>
<feature type="domain" description="Cation efflux protein transmembrane" evidence="8">
    <location>
        <begin position="20"/>
        <end position="212"/>
    </location>
</feature>
<dbReference type="GO" id="GO:0008324">
    <property type="term" value="F:monoatomic cation transmembrane transporter activity"/>
    <property type="evidence" value="ECO:0007669"/>
    <property type="project" value="InterPro"/>
</dbReference>
<dbReference type="Gene3D" id="1.20.1510.10">
    <property type="entry name" value="Cation efflux protein transmembrane domain"/>
    <property type="match status" value="1"/>
</dbReference>
<evidence type="ECO:0000313" key="13">
    <source>
        <dbReference type="Proteomes" id="UP000095602"/>
    </source>
</evidence>
<dbReference type="NCBIfam" id="TIGR01297">
    <property type="entry name" value="CDF"/>
    <property type="match status" value="1"/>
</dbReference>
<dbReference type="Pfam" id="PF16916">
    <property type="entry name" value="ZT_dimer"/>
    <property type="match status" value="1"/>
</dbReference>
<dbReference type="AlphaFoldDB" id="A0A0M6WSF2"/>
<evidence type="ECO:0000256" key="4">
    <source>
        <dbReference type="ARBA" id="ARBA00022692"/>
    </source>
</evidence>
<dbReference type="RefSeq" id="WP_055062369.1">
    <property type="nucleotide sequence ID" value="NZ_CVRQ01000026.1"/>
</dbReference>
<keyword evidence="4 7" id="KW-0812">Transmembrane</keyword>
<dbReference type="FunFam" id="1.20.1510.10:FF:000006">
    <property type="entry name" value="Divalent cation efflux transporter"/>
    <property type="match status" value="1"/>
</dbReference>
<proteinExistence type="inferred from homology"/>
<dbReference type="EMBL" id="CVRQ01000026">
    <property type="protein sequence ID" value="CRL40575.1"/>
    <property type="molecule type" value="Genomic_DNA"/>
</dbReference>
<dbReference type="InterPro" id="IPR058533">
    <property type="entry name" value="Cation_efflux_TM"/>
</dbReference>
<organism evidence="10 12">
    <name type="scientific">Agathobacter rectalis</name>
    <dbReference type="NCBI Taxonomy" id="39491"/>
    <lineage>
        <taxon>Bacteria</taxon>
        <taxon>Bacillati</taxon>
        <taxon>Bacillota</taxon>
        <taxon>Clostridia</taxon>
        <taxon>Lachnospirales</taxon>
        <taxon>Lachnospiraceae</taxon>
        <taxon>Agathobacter</taxon>
    </lineage>
</organism>
<evidence type="ECO:0000256" key="3">
    <source>
        <dbReference type="ARBA" id="ARBA00022448"/>
    </source>
</evidence>
<keyword evidence="12" id="KW-1185">Reference proteome</keyword>
<reference evidence="10" key="2">
    <citation type="submission" date="2015-05" db="EMBL/GenBank/DDBJ databases">
        <authorList>
            <person name="Wang D.B."/>
            <person name="Wang M."/>
        </authorList>
    </citation>
    <scope>NUCLEOTIDE SEQUENCE [LARGE SCALE GENOMIC DNA]</scope>
    <source>
        <strain evidence="10">T1-815</strain>
    </source>
</reference>
<evidence type="ECO:0000259" key="9">
    <source>
        <dbReference type="Pfam" id="PF16916"/>
    </source>
</evidence>
<evidence type="ECO:0000259" key="8">
    <source>
        <dbReference type="Pfam" id="PF01545"/>
    </source>
</evidence>
<dbReference type="SUPFAM" id="SSF160240">
    <property type="entry name" value="Cation efflux protein cytoplasmic domain-like"/>
    <property type="match status" value="1"/>
</dbReference>
<feature type="domain" description="Cation efflux protein cytoplasmic" evidence="9">
    <location>
        <begin position="216"/>
        <end position="293"/>
    </location>
</feature>
<dbReference type="EMBL" id="CZAJ01000021">
    <property type="protein sequence ID" value="CUP18224.1"/>
    <property type="molecule type" value="Genomic_DNA"/>
</dbReference>
<dbReference type="PANTHER" id="PTHR43840:SF15">
    <property type="entry name" value="MITOCHONDRIAL METAL TRANSPORTER 1-RELATED"/>
    <property type="match status" value="1"/>
</dbReference>
<sequence length="382" mass="42379">MPKTETDIEKRNKYGMLCGIVGIFLNLILFAGKLFAGMFSGAISITADAFNNLSDAGSSIITIAGFKMAAQRADEEHPYGHARMEYVATLAVAAIILIMGFELFRDSFGKIIKPQDIEFSWLIVAILLASIAVKCVMAVYNFYFSKKLDSSTLEATGRDSLSDCIATSVVLAATLIAHFSRLNLDGIGGVFVSLFIFYSGISSAREAIDPLLGAKPEPEFVDRLKEMVLDFDKNILGMHDLMVHDYGPGHRIVSFHAEVPEDGDMVELHDIIDNLERRIRRELGCIVTIHMDPIAIEDEEVAGLKAEVLSVIKGLDSHINMHDFRIIRGDTHTNLVFDIAVPFGYITSDDDICNAIQENVRKKLGKNYYTVIEVDRDNYINI</sequence>
<dbReference type="InterPro" id="IPR036837">
    <property type="entry name" value="Cation_efflux_CTD_sf"/>
</dbReference>
<evidence type="ECO:0000313" key="10">
    <source>
        <dbReference type="EMBL" id="CRL40575.1"/>
    </source>
</evidence>
<dbReference type="InterPro" id="IPR002524">
    <property type="entry name" value="Cation_efflux"/>
</dbReference>
<keyword evidence="5 7" id="KW-1133">Transmembrane helix</keyword>
<evidence type="ECO:0000313" key="11">
    <source>
        <dbReference type="EMBL" id="CUP18224.1"/>
    </source>
</evidence>
<feature type="transmembrane region" description="Helical" evidence="7">
    <location>
        <begin position="117"/>
        <end position="140"/>
    </location>
</feature>
<evidence type="ECO:0000313" key="12">
    <source>
        <dbReference type="Proteomes" id="UP000049472"/>
    </source>
</evidence>